<gene>
    <name evidence="1" type="ORF">MANES_05G064201v8</name>
</gene>
<comment type="caution">
    <text evidence="1">The sequence shown here is derived from an EMBL/GenBank/DDBJ whole genome shotgun (WGS) entry which is preliminary data.</text>
</comment>
<sequence length="89" mass="10071">MQSRFQTMSDSIITTIDGMGTRINDLEQSINDLRAEMGVEGSPSPLAPSKQKPCEDKQEEEIKFHCARDPCFIDSAPNKVVYFFLFLII</sequence>
<dbReference type="Proteomes" id="UP000091857">
    <property type="component" value="Chromosome 5"/>
</dbReference>
<organism evidence="1 2">
    <name type="scientific">Manihot esculenta</name>
    <name type="common">Cassava</name>
    <name type="synonym">Jatropha manihot</name>
    <dbReference type="NCBI Taxonomy" id="3983"/>
    <lineage>
        <taxon>Eukaryota</taxon>
        <taxon>Viridiplantae</taxon>
        <taxon>Streptophyta</taxon>
        <taxon>Embryophyta</taxon>
        <taxon>Tracheophyta</taxon>
        <taxon>Spermatophyta</taxon>
        <taxon>Magnoliopsida</taxon>
        <taxon>eudicotyledons</taxon>
        <taxon>Gunneridae</taxon>
        <taxon>Pentapetalae</taxon>
        <taxon>rosids</taxon>
        <taxon>fabids</taxon>
        <taxon>Malpighiales</taxon>
        <taxon>Euphorbiaceae</taxon>
        <taxon>Crotonoideae</taxon>
        <taxon>Manihoteae</taxon>
        <taxon>Manihot</taxon>
    </lineage>
</organism>
<proteinExistence type="predicted"/>
<reference evidence="2" key="1">
    <citation type="journal article" date="2016" name="Nat. Biotechnol.">
        <title>Sequencing wild and cultivated cassava and related species reveals extensive interspecific hybridization and genetic diversity.</title>
        <authorList>
            <person name="Bredeson J.V."/>
            <person name="Lyons J.B."/>
            <person name="Prochnik S.E."/>
            <person name="Wu G.A."/>
            <person name="Ha C.M."/>
            <person name="Edsinger-Gonzales E."/>
            <person name="Grimwood J."/>
            <person name="Schmutz J."/>
            <person name="Rabbi I.Y."/>
            <person name="Egesi C."/>
            <person name="Nauluvula P."/>
            <person name="Lebot V."/>
            <person name="Ndunguru J."/>
            <person name="Mkamilo G."/>
            <person name="Bart R.S."/>
            <person name="Setter T.L."/>
            <person name="Gleadow R.M."/>
            <person name="Kulakow P."/>
            <person name="Ferguson M.E."/>
            <person name="Rounsley S."/>
            <person name="Rokhsar D.S."/>
        </authorList>
    </citation>
    <scope>NUCLEOTIDE SEQUENCE [LARGE SCALE GENOMIC DNA]</scope>
    <source>
        <strain evidence="2">cv. AM560-2</strain>
    </source>
</reference>
<evidence type="ECO:0000313" key="2">
    <source>
        <dbReference type="Proteomes" id="UP000091857"/>
    </source>
</evidence>
<protein>
    <submittedName>
        <fullName evidence="1">Uncharacterized protein</fullName>
    </submittedName>
</protein>
<keyword evidence="2" id="KW-1185">Reference proteome</keyword>
<evidence type="ECO:0000313" key="1">
    <source>
        <dbReference type="EMBL" id="KAG8653771.1"/>
    </source>
</evidence>
<accession>A0ACB7HSD9</accession>
<dbReference type="EMBL" id="CM004391">
    <property type="protein sequence ID" value="KAG8653771.1"/>
    <property type="molecule type" value="Genomic_DNA"/>
</dbReference>
<name>A0ACB7HSD9_MANES</name>